<name>A0A517DUV6_9FIRM</name>
<sequence length="223" mass="24630">MEITIHNSISNAVPNGRLGYLTVKNVVVRGTPPGLSQEFAQLQAEVAKAYNLEILPKLPRVLAVRNMYKKLDFDPSRYRPASEALVRRVLQKKDLYFVNSAVDVNNYCSIKYLLPFGLYDLDQISSDIVYRRASEGSYINIAGHEVSTENKPFLTDGSGVFGNPTSDARRTAVTLATRNLLAVVYADESAGTDELQAILDFAGDMFVCYNGGTVTEKNIAHTK</sequence>
<accession>A0A517DUV6</accession>
<evidence type="ECO:0000259" key="1">
    <source>
        <dbReference type="SMART" id="SM00873"/>
    </source>
</evidence>
<feature type="domain" description="B3/B4 tRNA-binding" evidence="1">
    <location>
        <begin position="63"/>
        <end position="211"/>
    </location>
</feature>
<dbReference type="PANTHER" id="PTHR39209">
    <property type="match status" value="1"/>
</dbReference>
<dbReference type="SMART" id="SM00873">
    <property type="entry name" value="B3_4"/>
    <property type="match status" value="1"/>
</dbReference>
<evidence type="ECO:0000313" key="2">
    <source>
        <dbReference type="EMBL" id="QDR81139.1"/>
    </source>
</evidence>
<organism evidence="2 3">
    <name type="scientific">Sporomusa termitida</name>
    <dbReference type="NCBI Taxonomy" id="2377"/>
    <lineage>
        <taxon>Bacteria</taxon>
        <taxon>Bacillati</taxon>
        <taxon>Bacillota</taxon>
        <taxon>Negativicutes</taxon>
        <taxon>Selenomonadales</taxon>
        <taxon>Sporomusaceae</taxon>
        <taxon>Sporomusa</taxon>
    </lineage>
</organism>
<dbReference type="OrthoDB" id="9789812at2"/>
<dbReference type="GO" id="GO:0004826">
    <property type="term" value="F:phenylalanine-tRNA ligase activity"/>
    <property type="evidence" value="ECO:0007669"/>
    <property type="project" value="InterPro"/>
</dbReference>
<dbReference type="Gene3D" id="3.50.40.10">
    <property type="entry name" value="Phenylalanyl-trna Synthetase, Chain B, domain 3"/>
    <property type="match status" value="1"/>
</dbReference>
<dbReference type="Proteomes" id="UP000320776">
    <property type="component" value="Chromosome"/>
</dbReference>
<reference evidence="2 3" key="1">
    <citation type="submission" date="2019-02" db="EMBL/GenBank/DDBJ databases">
        <title>Closed genome of Sporomusa termitida DSM 4440.</title>
        <authorList>
            <person name="Poehlein A."/>
            <person name="Daniel R."/>
        </authorList>
    </citation>
    <scope>NUCLEOTIDE SEQUENCE [LARGE SCALE GENOMIC DNA]</scope>
    <source>
        <strain evidence="2 3">DSM 4440</strain>
    </source>
</reference>
<dbReference type="AlphaFoldDB" id="A0A517DUV6"/>
<protein>
    <submittedName>
        <fullName evidence="2">B3/4 domain protein</fullName>
    </submittedName>
</protein>
<gene>
    <name evidence="2" type="ORF">SPTER_25120</name>
</gene>
<dbReference type="KEGG" id="sted:SPTER_25120"/>
<dbReference type="EMBL" id="CP036259">
    <property type="protein sequence ID" value="QDR81139.1"/>
    <property type="molecule type" value="Genomic_DNA"/>
</dbReference>
<keyword evidence="3" id="KW-1185">Reference proteome</keyword>
<dbReference type="GO" id="GO:0003723">
    <property type="term" value="F:RNA binding"/>
    <property type="evidence" value="ECO:0007669"/>
    <property type="project" value="InterPro"/>
</dbReference>
<dbReference type="SUPFAM" id="SSF56037">
    <property type="entry name" value="PheT/TilS domain"/>
    <property type="match status" value="1"/>
</dbReference>
<proteinExistence type="predicted"/>
<evidence type="ECO:0000313" key="3">
    <source>
        <dbReference type="Proteomes" id="UP000320776"/>
    </source>
</evidence>
<dbReference type="PANTHER" id="PTHR39209:SF2">
    <property type="entry name" value="CYTOPLASMIC PROTEIN"/>
    <property type="match status" value="1"/>
</dbReference>
<dbReference type="InterPro" id="IPR020825">
    <property type="entry name" value="Phe-tRNA_synthase-like_B3/B4"/>
</dbReference>
<dbReference type="RefSeq" id="WP_144350673.1">
    <property type="nucleotide sequence ID" value="NZ_CP036259.1"/>
</dbReference>
<dbReference type="InterPro" id="IPR005146">
    <property type="entry name" value="B3/B4_tRNA-bd"/>
</dbReference>
<dbReference type="Pfam" id="PF03483">
    <property type="entry name" value="B3_4"/>
    <property type="match status" value="1"/>
</dbReference>